<dbReference type="Gene3D" id="3.90.1750.10">
    <property type="entry name" value="Hect, E3 ligase catalytic domains"/>
    <property type="match status" value="1"/>
</dbReference>
<keyword evidence="4" id="KW-0808">Transferase</keyword>
<accession>A0ABR2H258</accession>
<comment type="caution">
    <text evidence="9">The sequence shown here is derived from an EMBL/GenBank/DDBJ whole genome shotgun (WGS) entry which is preliminary data.</text>
</comment>
<keyword evidence="7" id="KW-1133">Transmembrane helix</keyword>
<evidence type="ECO:0000256" key="5">
    <source>
        <dbReference type="ARBA" id="ARBA00022786"/>
    </source>
</evidence>
<dbReference type="Pfam" id="PF00632">
    <property type="entry name" value="HECT"/>
    <property type="match status" value="1"/>
</dbReference>
<comment type="catalytic activity">
    <reaction evidence="1">
        <text>S-ubiquitinyl-[E2 ubiquitin-conjugating enzyme]-L-cysteine + [acceptor protein]-L-lysine = [E2 ubiquitin-conjugating enzyme]-L-cysteine + N(6)-ubiquitinyl-[acceptor protein]-L-lysine.</text>
        <dbReference type="EC" id="2.3.2.26"/>
    </reaction>
</comment>
<dbReference type="InterPro" id="IPR011989">
    <property type="entry name" value="ARM-like"/>
</dbReference>
<dbReference type="SUPFAM" id="SSF48371">
    <property type="entry name" value="ARM repeat"/>
    <property type="match status" value="1"/>
</dbReference>
<feature type="active site" description="Glycyl thioester intermediate" evidence="6">
    <location>
        <position position="1086"/>
    </location>
</feature>
<feature type="transmembrane region" description="Helical" evidence="7">
    <location>
        <begin position="863"/>
        <end position="883"/>
    </location>
</feature>
<comment type="similarity">
    <text evidence="2">Belongs to the UPL family. K-HECT subfamily.</text>
</comment>
<evidence type="ECO:0000256" key="4">
    <source>
        <dbReference type="ARBA" id="ARBA00022679"/>
    </source>
</evidence>
<evidence type="ECO:0000313" key="9">
    <source>
        <dbReference type="EMBL" id="KAK8839916.1"/>
    </source>
</evidence>
<name>A0ABR2H258_9EUKA</name>
<feature type="transmembrane region" description="Helical" evidence="7">
    <location>
        <begin position="742"/>
        <end position="762"/>
    </location>
</feature>
<evidence type="ECO:0000313" key="10">
    <source>
        <dbReference type="Proteomes" id="UP001470230"/>
    </source>
</evidence>
<dbReference type="InterPro" id="IPR045322">
    <property type="entry name" value="HECTD1/TRIP12-like"/>
</dbReference>
<sequence>MSSDTIGITFSSDAYETIQMLLEADQEYQLEGLRCLSNILMYGNAELLSDFPCNKMAKDIVNILSAESDEQLTVLSAQCIYQFLEAHPDSTKALINNQALPAISKYLVKDKPNSEAAHYLIKSLEVISTYRPNDVAKEVKISPFLEIFNKLTNLDKKSAAQSMVKVTENFVDDTFSTSLSELMNMYLTLEDPVKASAILTFRNIVNKLDDKGKVPIEIVPQLVDAINVCNNGTCAIPILQSLSTLTQKDNFAELILSRGINYRRLLFEANFEHKSEEIKRLALNVIVNLLPDTELPNDYWLRNNRKLKGTDKFAKDIQPLLVEIILSKAGWETLSLAALAATMIVCPLNFNDDLLNAIAGLVQTPLFSAFVLLVIIHLPDPSIIVKAGILPLIKNAKPDNEIVDWYNRTLDEFLKKLGPEANSKINIKSDFRNFESLCLYVMQTEIKPYEFSMSGLLSKASSFLSEIKEKEARNELSAPLKSTSKNAKALNDPLIVPAYLPALGKMVDLSLTLLNYLPIPRVVDPLSSYTPDELLTRTIKCEIKTPEDNINDITVGIDLDFCGLEAWYNAKKSRCSKDDILPTLRKSPYKDIVIIENPDDLFFTQKGLLYRMLEMPNMKRYHFKIGNNEYSAYDSFFPSIVRSIDEPKKITSALPIEFIEGDSPRAPLNVPKNIHEQTLSVLNFLELIHHLCPSFNLHNKNFTHRIISQMSSPMLTMGFISTASQIFYHYPFLFDFEIRQVFFRIIGLDLSYSLPFINNYFFKVPWNNRMNSMRVKCHIRRDSLFEDGMKMLKAVGPGLLRIDVFFDNEEGIGAGPTQEFLTLFSKELCRTSRGLWRYDFTSNNELAFMEKGLFPKPDADPKLFYILGLLFGKAILMDMILPLPMNPCFFRLIRGDGNPNIYDIDEQLATSLDQYPEGLIGLNFTYPGLPNFELCKKGEKKEVTKKNLKEYVELVKKATIELPDIVKAFREAFSTIIQWETLKIFSDEELCLLIEGQNVLIKPEDLKNHVDISHGYDENSPQIKFLFETILEMNRDEQTLLIKFITGCAKLPIGGLQSLKPKLTIALRVPIDGQKPDECLPSVLTCANYLKIPKYSSKKILKEKLLIAINECQGSFLLT</sequence>
<dbReference type="InterPro" id="IPR035983">
    <property type="entry name" value="Hect_E3_ubiquitin_ligase"/>
</dbReference>
<dbReference type="EMBL" id="JAPFFF010000050">
    <property type="protein sequence ID" value="KAK8839916.1"/>
    <property type="molecule type" value="Genomic_DNA"/>
</dbReference>
<dbReference type="SUPFAM" id="SSF56204">
    <property type="entry name" value="Hect, E3 ligase catalytic domain"/>
    <property type="match status" value="1"/>
</dbReference>
<dbReference type="Proteomes" id="UP001470230">
    <property type="component" value="Unassembled WGS sequence"/>
</dbReference>
<evidence type="ECO:0000256" key="6">
    <source>
        <dbReference type="PROSITE-ProRule" id="PRU00104"/>
    </source>
</evidence>
<dbReference type="EC" id="2.3.2.26" evidence="3"/>
<feature type="domain" description="HECT" evidence="8">
    <location>
        <begin position="792"/>
        <end position="1119"/>
    </location>
</feature>
<gene>
    <name evidence="9" type="ORF">M9Y10_031630</name>
</gene>
<evidence type="ECO:0000259" key="8">
    <source>
        <dbReference type="PROSITE" id="PS50237"/>
    </source>
</evidence>
<keyword evidence="5 6" id="KW-0833">Ubl conjugation pathway</keyword>
<dbReference type="Gene3D" id="1.25.10.10">
    <property type="entry name" value="Leucine-rich Repeat Variant"/>
    <property type="match status" value="1"/>
</dbReference>
<evidence type="ECO:0000256" key="3">
    <source>
        <dbReference type="ARBA" id="ARBA00012485"/>
    </source>
</evidence>
<evidence type="ECO:0000256" key="7">
    <source>
        <dbReference type="SAM" id="Phobius"/>
    </source>
</evidence>
<dbReference type="Gene3D" id="3.30.2410.10">
    <property type="entry name" value="Hect, E3 ligase catalytic domain"/>
    <property type="match status" value="1"/>
</dbReference>
<keyword evidence="7" id="KW-0812">Transmembrane</keyword>
<dbReference type="PROSITE" id="PS50237">
    <property type="entry name" value="HECT"/>
    <property type="match status" value="1"/>
</dbReference>
<dbReference type="Gene3D" id="3.30.2160.10">
    <property type="entry name" value="Hect, E3 ligase catalytic domain"/>
    <property type="match status" value="1"/>
</dbReference>
<protein>
    <recommendedName>
        <fullName evidence="3">HECT-type E3 ubiquitin transferase</fullName>
        <ecNumber evidence="3">2.3.2.26</ecNumber>
    </recommendedName>
</protein>
<dbReference type="InterPro" id="IPR000569">
    <property type="entry name" value="HECT_dom"/>
</dbReference>
<proteinExistence type="inferred from homology"/>
<organism evidence="9 10">
    <name type="scientific">Tritrichomonas musculus</name>
    <dbReference type="NCBI Taxonomy" id="1915356"/>
    <lineage>
        <taxon>Eukaryota</taxon>
        <taxon>Metamonada</taxon>
        <taxon>Parabasalia</taxon>
        <taxon>Tritrichomonadida</taxon>
        <taxon>Tritrichomonadidae</taxon>
        <taxon>Tritrichomonas</taxon>
    </lineage>
</organism>
<reference evidence="9 10" key="1">
    <citation type="submission" date="2024-04" db="EMBL/GenBank/DDBJ databases">
        <title>Tritrichomonas musculus Genome.</title>
        <authorList>
            <person name="Alves-Ferreira E."/>
            <person name="Grigg M."/>
            <person name="Lorenzi H."/>
            <person name="Galac M."/>
        </authorList>
    </citation>
    <scope>NUCLEOTIDE SEQUENCE [LARGE SCALE GENOMIC DNA]</scope>
    <source>
        <strain evidence="9 10">EAF2021</strain>
    </source>
</reference>
<dbReference type="SMART" id="SM00119">
    <property type="entry name" value="HECTc"/>
    <property type="match status" value="1"/>
</dbReference>
<keyword evidence="7" id="KW-0472">Membrane</keyword>
<dbReference type="InterPro" id="IPR016024">
    <property type="entry name" value="ARM-type_fold"/>
</dbReference>
<dbReference type="PANTHER" id="PTHR45670:SF1">
    <property type="entry name" value="E3 UBIQUITIN-PROTEIN LIGASE HECTD1"/>
    <property type="match status" value="1"/>
</dbReference>
<evidence type="ECO:0000256" key="1">
    <source>
        <dbReference type="ARBA" id="ARBA00000885"/>
    </source>
</evidence>
<evidence type="ECO:0000256" key="2">
    <source>
        <dbReference type="ARBA" id="ARBA00006331"/>
    </source>
</evidence>
<dbReference type="PANTHER" id="PTHR45670">
    <property type="entry name" value="E3 UBIQUITIN-PROTEIN LIGASE TRIP12"/>
    <property type="match status" value="1"/>
</dbReference>
<keyword evidence="10" id="KW-1185">Reference proteome</keyword>